<feature type="compositionally biased region" description="Polar residues" evidence="6">
    <location>
        <begin position="30"/>
        <end position="49"/>
    </location>
</feature>
<evidence type="ECO:0000256" key="5">
    <source>
        <dbReference type="PROSITE-ProRule" id="PRU00191"/>
    </source>
</evidence>
<name>A0A0N4Y9Y2_NIPBR</name>
<dbReference type="GO" id="GO:0005942">
    <property type="term" value="C:phosphatidylinositol 3-kinase complex"/>
    <property type="evidence" value="ECO:0007669"/>
    <property type="project" value="TreeGrafter"/>
</dbReference>
<dbReference type="PROSITE" id="PS50001">
    <property type="entry name" value="SH2"/>
    <property type="match status" value="1"/>
</dbReference>
<evidence type="ECO:0000259" key="7">
    <source>
        <dbReference type="PROSITE" id="PS50001"/>
    </source>
</evidence>
<dbReference type="InterPro" id="IPR000980">
    <property type="entry name" value="SH2"/>
</dbReference>
<dbReference type="SUPFAM" id="SSF55550">
    <property type="entry name" value="SH2 domain"/>
    <property type="match status" value="1"/>
</dbReference>
<dbReference type="Proteomes" id="UP000271162">
    <property type="component" value="Unassembled WGS sequence"/>
</dbReference>
<dbReference type="SMART" id="SM00253">
    <property type="entry name" value="SOCS"/>
    <property type="match status" value="1"/>
</dbReference>
<reference evidence="11" key="1">
    <citation type="submission" date="2017-02" db="UniProtKB">
        <authorList>
            <consortium name="WormBaseParasite"/>
        </authorList>
    </citation>
    <scope>IDENTIFICATION</scope>
</reference>
<dbReference type="GO" id="GO:0009968">
    <property type="term" value="P:negative regulation of signal transduction"/>
    <property type="evidence" value="ECO:0007669"/>
    <property type="project" value="UniProtKB-KW"/>
</dbReference>
<organism evidence="11">
    <name type="scientific">Nippostrongylus brasiliensis</name>
    <name type="common">Rat hookworm</name>
    <dbReference type="NCBI Taxonomy" id="27835"/>
    <lineage>
        <taxon>Eukaryota</taxon>
        <taxon>Metazoa</taxon>
        <taxon>Ecdysozoa</taxon>
        <taxon>Nematoda</taxon>
        <taxon>Chromadorea</taxon>
        <taxon>Rhabditida</taxon>
        <taxon>Rhabditina</taxon>
        <taxon>Rhabditomorpha</taxon>
        <taxon>Strongyloidea</taxon>
        <taxon>Heligmosomidae</taxon>
        <taxon>Nippostrongylus</taxon>
    </lineage>
</organism>
<dbReference type="GO" id="GO:0046854">
    <property type="term" value="P:phosphatidylinositol phosphate biosynthetic process"/>
    <property type="evidence" value="ECO:0007669"/>
    <property type="project" value="TreeGrafter"/>
</dbReference>
<sequence length="260" mass="30142">MEDQPSTSKCQSPPKSWDAVDTESFKCKSPSKTWNSTEEDQPSTSKCRNSTKVWRTNEDQVPGFKIEPSKHDRTNPLAKWLSELKACPWYWGDLSWRNAEKLLLLCEDGSFLVRDSHSDNHLFTVSYKHLDRVFHSRVEICGQFAHLGSPLSMERSESVVELLKHAIQISYSHERDILMHRRGAEAEASGIRLQYPLSRLSLLPRLQYLCRLSIRLVARREQLSTLPLPPKLLAYVADPKYLIPDIKECLRVLEDRKRRL</sequence>
<gene>
    <name evidence="9" type="ORF">NBR_LOCUS13158</name>
</gene>
<dbReference type="PANTHER" id="PTHR10155">
    <property type="entry name" value="PHOSPHATIDYLINOSITOL 3-KINASE REGULATORY SUBUNIT"/>
    <property type="match status" value="1"/>
</dbReference>
<evidence type="ECO:0000256" key="4">
    <source>
        <dbReference type="ARBA" id="ARBA00022999"/>
    </source>
</evidence>
<dbReference type="InterPro" id="IPR036036">
    <property type="entry name" value="SOCS_box-like_dom_sf"/>
</dbReference>
<keyword evidence="10" id="KW-1185">Reference proteome</keyword>
<evidence type="ECO:0000256" key="6">
    <source>
        <dbReference type="SAM" id="MobiDB-lite"/>
    </source>
</evidence>
<feature type="domain" description="SOCS box" evidence="8">
    <location>
        <begin position="192"/>
        <end position="236"/>
    </location>
</feature>
<evidence type="ECO:0000313" key="9">
    <source>
        <dbReference type="EMBL" id="VDL76747.1"/>
    </source>
</evidence>
<dbReference type="OMA" id="QISYSHE"/>
<keyword evidence="3" id="KW-0833">Ubl conjugation pathway</keyword>
<dbReference type="InterPro" id="IPR036860">
    <property type="entry name" value="SH2_dom_sf"/>
</dbReference>
<dbReference type="WBParaSite" id="NBR_0001315701-mRNA-1">
    <property type="protein sequence ID" value="NBR_0001315701-mRNA-1"/>
    <property type="gene ID" value="NBR_0001315701"/>
</dbReference>
<dbReference type="GO" id="GO:0046935">
    <property type="term" value="F:1-phosphatidylinositol-3-kinase regulator activity"/>
    <property type="evidence" value="ECO:0007669"/>
    <property type="project" value="TreeGrafter"/>
</dbReference>
<feature type="compositionally biased region" description="Polar residues" evidence="6">
    <location>
        <begin position="1"/>
        <end position="14"/>
    </location>
</feature>
<dbReference type="PROSITE" id="PS50225">
    <property type="entry name" value="SOCS"/>
    <property type="match status" value="1"/>
</dbReference>
<protein>
    <submittedName>
        <fullName evidence="11">Suppressor of cytokine signaling 7 (inferred by orthology to a human protein)</fullName>
    </submittedName>
</protein>
<dbReference type="EMBL" id="UYSL01020958">
    <property type="protein sequence ID" value="VDL76747.1"/>
    <property type="molecule type" value="Genomic_DNA"/>
</dbReference>
<dbReference type="SMART" id="SM00252">
    <property type="entry name" value="SH2"/>
    <property type="match status" value="1"/>
</dbReference>
<dbReference type="Pfam" id="PF07525">
    <property type="entry name" value="SOCS_box"/>
    <property type="match status" value="1"/>
</dbReference>
<evidence type="ECO:0000256" key="1">
    <source>
        <dbReference type="ARBA" id="ARBA00022604"/>
    </source>
</evidence>
<feature type="domain" description="SH2" evidence="7">
    <location>
        <begin position="89"/>
        <end position="197"/>
    </location>
</feature>
<keyword evidence="4 5" id="KW-0727">SH2 domain</keyword>
<dbReference type="AlphaFoldDB" id="A0A0N4Y9Y2"/>
<evidence type="ECO:0000256" key="2">
    <source>
        <dbReference type="ARBA" id="ARBA00022700"/>
    </source>
</evidence>
<keyword evidence="2" id="KW-0734">Signal transduction inhibitor</keyword>
<keyword evidence="1" id="KW-0341">Growth regulation</keyword>
<evidence type="ECO:0000313" key="11">
    <source>
        <dbReference type="WBParaSite" id="NBR_0001315701-mRNA-1"/>
    </source>
</evidence>
<proteinExistence type="predicted"/>
<reference evidence="9 10" key="2">
    <citation type="submission" date="2018-11" db="EMBL/GenBank/DDBJ databases">
        <authorList>
            <consortium name="Pathogen Informatics"/>
        </authorList>
    </citation>
    <scope>NUCLEOTIDE SEQUENCE [LARGE SCALE GENOMIC DNA]</scope>
</reference>
<evidence type="ECO:0000256" key="3">
    <source>
        <dbReference type="ARBA" id="ARBA00022786"/>
    </source>
</evidence>
<dbReference type="Pfam" id="PF00017">
    <property type="entry name" value="SH2"/>
    <property type="match status" value="1"/>
</dbReference>
<feature type="region of interest" description="Disordered" evidence="6">
    <location>
        <begin position="1"/>
        <end position="49"/>
    </location>
</feature>
<accession>A0A0N4Y9Y2</accession>
<dbReference type="GO" id="GO:0035556">
    <property type="term" value="P:intracellular signal transduction"/>
    <property type="evidence" value="ECO:0007669"/>
    <property type="project" value="InterPro"/>
</dbReference>
<dbReference type="Gene3D" id="3.30.505.10">
    <property type="entry name" value="SH2 domain"/>
    <property type="match status" value="1"/>
</dbReference>
<dbReference type="PANTHER" id="PTHR10155:SF32">
    <property type="entry name" value="LP02169P"/>
    <property type="match status" value="1"/>
</dbReference>
<dbReference type="InterPro" id="IPR001496">
    <property type="entry name" value="SOCS_box"/>
</dbReference>
<dbReference type="STRING" id="27835.A0A0N4Y9Y2"/>
<evidence type="ECO:0000259" key="8">
    <source>
        <dbReference type="PROSITE" id="PS50225"/>
    </source>
</evidence>
<dbReference type="SUPFAM" id="SSF158235">
    <property type="entry name" value="SOCS box-like"/>
    <property type="match status" value="1"/>
</dbReference>
<evidence type="ECO:0000313" key="10">
    <source>
        <dbReference type="Proteomes" id="UP000271162"/>
    </source>
</evidence>